<gene>
    <name evidence="1" type="ORF">BJ987_003563</name>
</gene>
<organism evidence="1 2">
    <name type="scientific">Nocardia goodfellowii</name>
    <dbReference type="NCBI Taxonomy" id="882446"/>
    <lineage>
        <taxon>Bacteria</taxon>
        <taxon>Bacillati</taxon>
        <taxon>Actinomycetota</taxon>
        <taxon>Actinomycetes</taxon>
        <taxon>Mycobacteriales</taxon>
        <taxon>Nocardiaceae</taxon>
        <taxon>Nocardia</taxon>
    </lineage>
</organism>
<evidence type="ECO:0000313" key="1">
    <source>
        <dbReference type="EMBL" id="MBP2190662.1"/>
    </source>
</evidence>
<keyword evidence="2" id="KW-1185">Reference proteome</keyword>
<dbReference type="EMBL" id="JAGGMR010000001">
    <property type="protein sequence ID" value="MBP2190662.1"/>
    <property type="molecule type" value="Genomic_DNA"/>
</dbReference>
<protein>
    <submittedName>
        <fullName evidence="1">Uncharacterized protein</fullName>
    </submittedName>
</protein>
<reference evidence="1 2" key="1">
    <citation type="submission" date="2021-03" db="EMBL/GenBank/DDBJ databases">
        <title>Sequencing the genomes of 1000 actinobacteria strains.</title>
        <authorList>
            <person name="Klenk H.-P."/>
        </authorList>
    </citation>
    <scope>NUCLEOTIDE SEQUENCE [LARGE SCALE GENOMIC DNA]</scope>
    <source>
        <strain evidence="1 2">DSM 45516</strain>
    </source>
</reference>
<evidence type="ECO:0000313" key="2">
    <source>
        <dbReference type="Proteomes" id="UP001519325"/>
    </source>
</evidence>
<accession>A0ABS4QG53</accession>
<sequence length="40" mass="4115">MLSGGRSTGLRVVAGSRRLLLTMPALPGLLGRGRVLLATP</sequence>
<comment type="caution">
    <text evidence="1">The sequence shown here is derived from an EMBL/GenBank/DDBJ whole genome shotgun (WGS) entry which is preliminary data.</text>
</comment>
<proteinExistence type="predicted"/>
<name>A0ABS4QG53_9NOCA</name>
<dbReference type="RefSeq" id="WP_281070374.1">
    <property type="nucleotide sequence ID" value="NZ_JAGGMR010000001.1"/>
</dbReference>
<dbReference type="Proteomes" id="UP001519325">
    <property type="component" value="Unassembled WGS sequence"/>
</dbReference>